<reference evidence="2 3" key="1">
    <citation type="submission" date="2019-10" db="EMBL/GenBank/DDBJ databases">
        <title>Georgenia wutianyii sp. nov. and Georgenia yuyongxinii sp. nov. isolated from plateau pika (Ochotona curzoniae) in the Qinghai-Tibet plateau of China.</title>
        <authorList>
            <person name="Tian Z."/>
        </authorList>
    </citation>
    <scope>NUCLEOTIDE SEQUENCE [LARGE SCALE GENOMIC DNA]</scope>
    <source>
        <strain evidence="2 3">JCM 19765</strain>
    </source>
</reference>
<accession>A0A6N7ECN4</accession>
<protein>
    <submittedName>
        <fullName evidence="2">NAD(P)H-binding protein</fullName>
    </submittedName>
</protein>
<dbReference type="OrthoDB" id="5510591at2"/>
<feature type="domain" description="NAD(P)-binding" evidence="1">
    <location>
        <begin position="8"/>
        <end position="185"/>
    </location>
</feature>
<dbReference type="Proteomes" id="UP000437709">
    <property type="component" value="Unassembled WGS sequence"/>
</dbReference>
<dbReference type="AlphaFoldDB" id="A0A6N7ECN4"/>
<dbReference type="Gene3D" id="3.90.25.10">
    <property type="entry name" value="UDP-galactose 4-epimerase, domain 1"/>
    <property type="match status" value="1"/>
</dbReference>
<dbReference type="Pfam" id="PF13460">
    <property type="entry name" value="NAD_binding_10"/>
    <property type="match status" value="1"/>
</dbReference>
<dbReference type="InterPro" id="IPR016040">
    <property type="entry name" value="NAD(P)-bd_dom"/>
</dbReference>
<dbReference type="SUPFAM" id="SSF51735">
    <property type="entry name" value="NAD(P)-binding Rossmann-fold domains"/>
    <property type="match status" value="1"/>
</dbReference>
<dbReference type="EMBL" id="WHPC01000007">
    <property type="protein sequence ID" value="MPV36182.1"/>
    <property type="molecule type" value="Genomic_DNA"/>
</dbReference>
<dbReference type="Gene3D" id="3.40.50.720">
    <property type="entry name" value="NAD(P)-binding Rossmann-like Domain"/>
    <property type="match status" value="1"/>
</dbReference>
<gene>
    <name evidence="2" type="ORF">GB881_03825</name>
</gene>
<dbReference type="PANTHER" id="PTHR47129:SF1">
    <property type="entry name" value="NMRA-LIKE DOMAIN-CONTAINING PROTEIN"/>
    <property type="match status" value="1"/>
</dbReference>
<proteinExistence type="predicted"/>
<dbReference type="RefSeq" id="WP_152195838.1">
    <property type="nucleotide sequence ID" value="NZ_VUKD01000004.1"/>
</dbReference>
<keyword evidence="3" id="KW-1185">Reference proteome</keyword>
<evidence type="ECO:0000313" key="2">
    <source>
        <dbReference type="EMBL" id="MPV36182.1"/>
    </source>
</evidence>
<dbReference type="InterPro" id="IPR052718">
    <property type="entry name" value="NmrA-type_oxidoreductase"/>
</dbReference>
<sequence>MTTYAVTGASGHLGRLVVENLLAKGVAAGDLVAVARTTEKVADLAERGVVVREGDYDRAETLATALAGVDRLLLVSASEVGKRLPQHTAVIEAAVAAGVGRIAYTSVLRADDTTLVLAPEHQATEEAIASSGLPHTLLRNGWYTENYTEQLPTYLAAGVIAHAAGDGRIAAATRADLAEAAAVALLEDRDERVVHELAGPAFTYADLAAAITEVTGTEIAAKDLPTAELSAVLTGAGLDEGTAGFLVAVEGNIVAGELDGDPADLEKLLGRPATTLVDAVRAARSVVPQTV</sequence>
<name>A0A6N7ECN4_9MICO</name>
<comment type="caution">
    <text evidence="2">The sequence shown here is derived from an EMBL/GenBank/DDBJ whole genome shotgun (WGS) entry which is preliminary data.</text>
</comment>
<dbReference type="InterPro" id="IPR036291">
    <property type="entry name" value="NAD(P)-bd_dom_sf"/>
</dbReference>
<evidence type="ECO:0000259" key="1">
    <source>
        <dbReference type="Pfam" id="PF13460"/>
    </source>
</evidence>
<dbReference type="PANTHER" id="PTHR47129">
    <property type="entry name" value="QUINONE OXIDOREDUCTASE 2"/>
    <property type="match status" value="1"/>
</dbReference>
<organism evidence="2 3">
    <name type="scientific">Georgenia subflava</name>
    <dbReference type="NCBI Taxonomy" id="1622177"/>
    <lineage>
        <taxon>Bacteria</taxon>
        <taxon>Bacillati</taxon>
        <taxon>Actinomycetota</taxon>
        <taxon>Actinomycetes</taxon>
        <taxon>Micrococcales</taxon>
        <taxon>Bogoriellaceae</taxon>
        <taxon>Georgenia</taxon>
    </lineage>
</organism>
<dbReference type="CDD" id="cd05269">
    <property type="entry name" value="TMR_SDR_a"/>
    <property type="match status" value="1"/>
</dbReference>
<evidence type="ECO:0000313" key="3">
    <source>
        <dbReference type="Proteomes" id="UP000437709"/>
    </source>
</evidence>